<accession>A0A9J6RA25</accession>
<name>A0A9J6RA25_9BACI</name>
<keyword evidence="3" id="KW-1185">Reference proteome</keyword>
<dbReference type="RefSeq" id="WP_268779204.1">
    <property type="nucleotide sequence ID" value="NZ_JAPRAT010000005.1"/>
</dbReference>
<evidence type="ECO:0000313" key="3">
    <source>
        <dbReference type="Proteomes" id="UP001084197"/>
    </source>
</evidence>
<evidence type="ECO:0000259" key="1">
    <source>
        <dbReference type="Pfam" id="PF12323"/>
    </source>
</evidence>
<dbReference type="AlphaFoldDB" id="A0A9J6RA25"/>
<evidence type="ECO:0000313" key="2">
    <source>
        <dbReference type="EMBL" id="MCZ0702437.1"/>
    </source>
</evidence>
<protein>
    <submittedName>
        <fullName evidence="2">Helix-turn-helix domain-containing protein</fullName>
    </submittedName>
</protein>
<feature type="domain" description="Transposase putative helix-turn-helix" evidence="1">
    <location>
        <begin position="1"/>
        <end position="40"/>
    </location>
</feature>
<dbReference type="Proteomes" id="UP001084197">
    <property type="component" value="Unassembled WGS sequence"/>
</dbReference>
<sequence>MFVRKAYKFRIYSNQKQAELINKTIGCSRFVYNYFVGKQKNKDMYRSIVNEMVQNGQLIENNWEGEFFRKNQSMKAIRELKKHYPFLTHSERSLPLQACVGCNPTVRGR</sequence>
<gene>
    <name evidence="2" type="ORF">OWO01_04335</name>
</gene>
<dbReference type="InterPro" id="IPR021027">
    <property type="entry name" value="Transposase_put_HTH"/>
</dbReference>
<organism evidence="2 3">
    <name type="scientific">Natronobacillus azotifigens</name>
    <dbReference type="NCBI Taxonomy" id="472978"/>
    <lineage>
        <taxon>Bacteria</taxon>
        <taxon>Bacillati</taxon>
        <taxon>Bacillota</taxon>
        <taxon>Bacilli</taxon>
        <taxon>Bacillales</taxon>
        <taxon>Bacillaceae</taxon>
        <taxon>Natronobacillus</taxon>
    </lineage>
</organism>
<proteinExistence type="predicted"/>
<dbReference type="EMBL" id="JAPRAT010000005">
    <property type="protein sequence ID" value="MCZ0702437.1"/>
    <property type="molecule type" value="Genomic_DNA"/>
</dbReference>
<reference evidence="2" key="1">
    <citation type="submission" date="2022-11" db="EMBL/GenBank/DDBJ databases">
        <title>WGS of Natronobacillus azotifigens 24KS-1, an anaerobic diazotrophic haloalkaliphile from soda-rich habitats.</title>
        <authorList>
            <person name="Sorokin D.Y."/>
            <person name="Merkel A.Y."/>
        </authorList>
    </citation>
    <scope>NUCLEOTIDE SEQUENCE</scope>
    <source>
        <strain evidence="2">24KS-1</strain>
    </source>
</reference>
<comment type="caution">
    <text evidence="2">The sequence shown here is derived from an EMBL/GenBank/DDBJ whole genome shotgun (WGS) entry which is preliminary data.</text>
</comment>
<dbReference type="Pfam" id="PF12323">
    <property type="entry name" value="HTH_OrfB_IS605"/>
    <property type="match status" value="1"/>
</dbReference>